<evidence type="ECO:0000313" key="4">
    <source>
        <dbReference type="EMBL" id="MUG72270.1"/>
    </source>
</evidence>
<evidence type="ECO:0000259" key="3">
    <source>
        <dbReference type="SMART" id="SM00989"/>
    </source>
</evidence>
<comment type="similarity">
    <text evidence="1">Belongs to the CdaR family.</text>
</comment>
<dbReference type="PANTHER" id="PTHR33744:SF1">
    <property type="entry name" value="DNA-BINDING TRANSCRIPTIONAL ACTIVATOR ADER"/>
    <property type="match status" value="1"/>
</dbReference>
<dbReference type="Gene3D" id="3.30.1380.20">
    <property type="entry name" value="Trafficking protein particle complex subunit 3"/>
    <property type="match status" value="1"/>
</dbReference>
<dbReference type="Pfam" id="PF06505">
    <property type="entry name" value="XylR_N"/>
    <property type="match status" value="1"/>
</dbReference>
<accession>A0A7X2ZC59</accession>
<dbReference type="InterPro" id="IPR042070">
    <property type="entry name" value="PucR_C-HTH_sf"/>
</dbReference>
<dbReference type="InterPro" id="IPR024096">
    <property type="entry name" value="NO_sig/Golgi_transp_ligand-bd"/>
</dbReference>
<evidence type="ECO:0000256" key="2">
    <source>
        <dbReference type="SAM" id="Coils"/>
    </source>
</evidence>
<feature type="coiled-coil region" evidence="2">
    <location>
        <begin position="224"/>
        <end position="251"/>
    </location>
</feature>
<evidence type="ECO:0000256" key="1">
    <source>
        <dbReference type="ARBA" id="ARBA00006754"/>
    </source>
</evidence>
<keyword evidence="2" id="KW-0175">Coiled coil</keyword>
<dbReference type="SMART" id="SM00989">
    <property type="entry name" value="V4R"/>
    <property type="match status" value="1"/>
</dbReference>
<dbReference type="InterPro" id="IPR010523">
    <property type="entry name" value="XylR_N"/>
</dbReference>
<protein>
    <recommendedName>
        <fullName evidence="3">4-vinyl reductase 4VR domain-containing protein</fullName>
    </recommendedName>
</protein>
<reference evidence="4 5" key="1">
    <citation type="submission" date="2019-11" db="EMBL/GenBank/DDBJ databases">
        <title>Draft genome sequences of five Paenibacillus species of dairy origin.</title>
        <authorList>
            <person name="Olajide A.M."/>
            <person name="Chen S."/>
            <person name="Lapointe G."/>
        </authorList>
    </citation>
    <scope>NUCLEOTIDE SEQUENCE [LARGE SCALE GENOMIC DNA]</scope>
    <source>
        <strain evidence="4 5">2CS3</strain>
    </source>
</reference>
<sequence length="643" mass="74229">MNSRIFLWLSKGDKDLMQSKSYMMSHGRGVKASRLLFENIIDIDRRTGILTLDSKRMLLISAEAMGILRRDLVSTLGMERAKGFLMRYGWAYGYNDGDAVGKMFRWDSLKEYILSGPVLATMEGIVTVEIEALDIIEGEFYSHGYWKHSYEAEEHIRHFGRSDEAVCYSIVGYASGFLTKVLGKSVLVKESRCKAKGDDCCYFIAKTVDETDPDYQEDLRYYQAESLASELDAYNKEIQELNRIMVHSEEISNKLTDFMLEGKNLYHLIDFLSKAINRSIVIEKVKRNGINEAVWKAETDLQLYERWKEAGSSTGQFTESFTCDSFDLQANHSLLGTMVVVGANELTKQERMIIRRVVSVITTHLYHQRSINKWNWKMKADLFEEILRGNYDEQELRRRISDSGIDFSSAVKVVCIKLKSADELEHVMSYINLKFPLLEAFISKDRIVLIVSREWENSVRRSENPEMEEHNFETRLKNMLQRKFSQTNIYVGSGRVANSIVSLGKSYQDAYLITDFVQVSFLQENAVASFEQLEHIMLFIKSLDHDEFISFCHNVLGKLIDNDLVYQSDLLLSLKAYLDNSGNLANTSRELHLSITGLRYRIRRIEELCGINLNDGMSRLKYHLAVQIYFTLRLINKNPFTKS</sequence>
<dbReference type="Proteomes" id="UP000450917">
    <property type="component" value="Unassembled WGS sequence"/>
</dbReference>
<dbReference type="Pfam" id="PF13556">
    <property type="entry name" value="HTH_30"/>
    <property type="match status" value="1"/>
</dbReference>
<dbReference type="EMBL" id="WNZX01000014">
    <property type="protein sequence ID" value="MUG72270.1"/>
    <property type="molecule type" value="Genomic_DNA"/>
</dbReference>
<comment type="caution">
    <text evidence="4">The sequence shown here is derived from an EMBL/GenBank/DDBJ whole genome shotgun (WGS) entry which is preliminary data.</text>
</comment>
<gene>
    <name evidence="4" type="ORF">GNP93_16490</name>
</gene>
<dbReference type="InterPro" id="IPR041522">
    <property type="entry name" value="CdaR_GGDEF"/>
</dbReference>
<organism evidence="4 5">
    <name type="scientific">Paenibacillus validus</name>
    <dbReference type="NCBI Taxonomy" id="44253"/>
    <lineage>
        <taxon>Bacteria</taxon>
        <taxon>Bacillati</taxon>
        <taxon>Bacillota</taxon>
        <taxon>Bacilli</taxon>
        <taxon>Bacillales</taxon>
        <taxon>Paenibacillaceae</taxon>
        <taxon>Paenibacillus</taxon>
    </lineage>
</organism>
<dbReference type="AlphaFoldDB" id="A0A7X2ZC59"/>
<dbReference type="InterPro" id="IPR025736">
    <property type="entry name" value="PucR_C-HTH_dom"/>
</dbReference>
<dbReference type="InterPro" id="IPR051448">
    <property type="entry name" value="CdaR-like_regulators"/>
</dbReference>
<dbReference type="Pfam" id="PF17853">
    <property type="entry name" value="GGDEF_2"/>
    <property type="match status" value="1"/>
</dbReference>
<dbReference type="PANTHER" id="PTHR33744">
    <property type="entry name" value="CARBOHYDRATE DIACID REGULATOR"/>
    <property type="match status" value="1"/>
</dbReference>
<dbReference type="Pfam" id="PF02830">
    <property type="entry name" value="V4R"/>
    <property type="match status" value="1"/>
</dbReference>
<feature type="domain" description="4-vinyl reductase 4VR" evidence="3">
    <location>
        <begin position="145"/>
        <end position="207"/>
    </location>
</feature>
<name>A0A7X2ZC59_9BACL</name>
<dbReference type="InterPro" id="IPR004096">
    <property type="entry name" value="V4R"/>
</dbReference>
<evidence type="ECO:0000313" key="5">
    <source>
        <dbReference type="Proteomes" id="UP000450917"/>
    </source>
</evidence>
<keyword evidence="5" id="KW-1185">Reference proteome</keyword>
<proteinExistence type="inferred from homology"/>
<dbReference type="SUPFAM" id="SSF111126">
    <property type="entry name" value="Ligand-binding domain in the NO signalling and Golgi transport"/>
    <property type="match status" value="1"/>
</dbReference>
<dbReference type="Gene3D" id="1.10.10.2840">
    <property type="entry name" value="PucR C-terminal helix-turn-helix domain"/>
    <property type="match status" value="1"/>
</dbReference>